<protein>
    <submittedName>
        <fullName evidence="1">Uncharacterized protein</fullName>
    </submittedName>
</protein>
<accession>A0ACC6PHR8</accession>
<evidence type="ECO:0000313" key="1">
    <source>
        <dbReference type="EMBL" id="MEJ8306446.1"/>
    </source>
</evidence>
<gene>
    <name evidence="1" type="ORF">WKI47_21275</name>
</gene>
<name>A0ACC6PHR8_9BACL</name>
<proteinExistence type="predicted"/>
<reference evidence="1" key="1">
    <citation type="submission" date="2024-03" db="EMBL/GenBank/DDBJ databases">
        <title>Whole genome sequecning of epiphytes from Marcgravia umbellata leaves.</title>
        <authorList>
            <person name="Kumar G."/>
            <person name="Savka M.A."/>
        </authorList>
    </citation>
    <scope>NUCLEOTIDE SEQUENCE</scope>
    <source>
        <strain evidence="1">RIT_BL5</strain>
    </source>
</reference>
<evidence type="ECO:0000313" key="2">
    <source>
        <dbReference type="Proteomes" id="UP001380953"/>
    </source>
</evidence>
<organism evidence="1 2">
    <name type="scientific">Saccharibacillus sacchari</name>
    <dbReference type="NCBI Taxonomy" id="456493"/>
    <lineage>
        <taxon>Bacteria</taxon>
        <taxon>Bacillati</taxon>
        <taxon>Bacillota</taxon>
        <taxon>Bacilli</taxon>
        <taxon>Bacillales</taxon>
        <taxon>Paenibacillaceae</taxon>
        <taxon>Saccharibacillus</taxon>
    </lineage>
</organism>
<dbReference type="Proteomes" id="UP001380953">
    <property type="component" value="Unassembled WGS sequence"/>
</dbReference>
<dbReference type="EMBL" id="JBBKAR010000056">
    <property type="protein sequence ID" value="MEJ8306446.1"/>
    <property type="molecule type" value="Genomic_DNA"/>
</dbReference>
<sequence>MGSLKHKSSSYDGLKNQILKKMRISETEADALVQAHILKLRTERRLQKAQSKLSAELQSEFSKTIEDDELQEEIERVVSELEKEEEEEPNSDRQTTPKYFTVREISRYKGITPQQVRRNCIAGKYKAEQVAGEHSSWRIFAEQFESETGFQSFLRERNQIAERTAHAARIAIELWQDGKNVIPEEDNDEHE</sequence>
<keyword evidence="2" id="KW-1185">Reference proteome</keyword>
<comment type="caution">
    <text evidence="1">The sequence shown here is derived from an EMBL/GenBank/DDBJ whole genome shotgun (WGS) entry which is preliminary data.</text>
</comment>